<gene>
    <name evidence="3" type="ORF">DIATSA_LOCUS98</name>
</gene>
<reference evidence="3" key="2">
    <citation type="submission" date="2022-10" db="EMBL/GenBank/DDBJ databases">
        <authorList>
            <consortium name="ENA_rothamsted_submissions"/>
            <consortium name="culmorum"/>
            <person name="King R."/>
        </authorList>
    </citation>
    <scope>NUCLEOTIDE SEQUENCE</scope>
</reference>
<feature type="compositionally biased region" description="Polar residues" evidence="1">
    <location>
        <begin position="40"/>
        <end position="71"/>
    </location>
</feature>
<dbReference type="Pfam" id="PF25273">
    <property type="entry name" value="DUF7869"/>
    <property type="match status" value="1"/>
</dbReference>
<accession>A0A9N9N442</accession>
<dbReference type="EMBL" id="OU893332">
    <property type="protein sequence ID" value="CAG9781780.1"/>
    <property type="molecule type" value="Genomic_DNA"/>
</dbReference>
<feature type="compositionally biased region" description="Basic and acidic residues" evidence="1">
    <location>
        <begin position="27"/>
        <end position="39"/>
    </location>
</feature>
<evidence type="ECO:0000256" key="1">
    <source>
        <dbReference type="SAM" id="MobiDB-lite"/>
    </source>
</evidence>
<evidence type="ECO:0000313" key="3">
    <source>
        <dbReference type="EMBL" id="CAG9781780.1"/>
    </source>
</evidence>
<dbReference type="InterPro" id="IPR057191">
    <property type="entry name" value="DUF7869"/>
</dbReference>
<dbReference type="PANTHER" id="PTHR10773">
    <property type="entry name" value="DNA-DIRECTED RNA POLYMERASES I, II, AND III SUBUNIT RPABC2"/>
    <property type="match status" value="1"/>
</dbReference>
<feature type="region of interest" description="Disordered" evidence="1">
    <location>
        <begin position="139"/>
        <end position="161"/>
    </location>
</feature>
<proteinExistence type="predicted"/>
<sequence length="771" mass="89317">MNESNEVIKSVYEDLCQSTPDLTDLEPLEKHFDSNKTKTCDQPSTISNSESPTQNINSTDFTPLNDPYSTDSDSDWTPPKKRLLASDSPTSPVITLNCIDGIAVTIDAQPNISGNNQRIQVTQLTDTNPSVDNNGTVIINPQPSTSGTNQTQISNPSSDGTFCEEAEITKKKVSRKRLRNTNKWKRVEAKNKRLKGEQYVSSVSKTKKVISQKVMKEPCSNSCKFKCSNNISNENRQSLFDTFWFTINNWDQRRQYIVSSIDIIPVMRPRNRTNSESSRRKNTRMYHLMLSGTRLRVCQKMFLNTFCVTEQFVSTSLSKISGVTNVVCPDLRGKHPPANKTPEYVIDGIKEHISSFPLYTCHYAREQTTRQFLGPELNITKMYKLYVNKCKDNNMPDDKIPKKWLYDKIFNEHFNLSFYLPSVDTCDTCDKFAAMLKCEQNPEEIEKLKKLNTEHLDDATNRYRLKKQDKETSKGSERKSITLMMDMQKCLATPLLTNSQSFYLRKLWTFNETLQNDTENKSFCMMWDETQGGRGANEVGSCIIQWVLHHKSNETKEITIWSDNCAGQNRNIVLIYCYFWLVQNTDLMTINHKFLLRGHTHSEADTVHSIIERKKKELTNYDIAVPRDWQQFVKVCRSQNPLIVHNMNINNIYDLKKLRNNFNQRRKNTDNEMFLISQCVWMQIRKDDNGILFYKTSFENENFSQVNLKKQMRQPLTLPTTLPVASQINRPIGTKKYKDLITLTQWLADPALKHFYVDLIHTDQADQIEED</sequence>
<dbReference type="OrthoDB" id="6611988at2759"/>
<dbReference type="PANTHER" id="PTHR10773:SF19">
    <property type="match status" value="1"/>
</dbReference>
<feature type="region of interest" description="Disordered" evidence="1">
    <location>
        <begin position="18"/>
        <end position="87"/>
    </location>
</feature>
<dbReference type="AlphaFoldDB" id="A0A9N9N442"/>
<name>A0A9N9N442_9NEOP</name>
<feature type="domain" description="DUF7869" evidence="2">
    <location>
        <begin position="526"/>
        <end position="677"/>
    </location>
</feature>
<dbReference type="Proteomes" id="UP001153714">
    <property type="component" value="Chromosome 1"/>
</dbReference>
<organism evidence="3 4">
    <name type="scientific">Diatraea saccharalis</name>
    <name type="common">sugarcane borer</name>
    <dbReference type="NCBI Taxonomy" id="40085"/>
    <lineage>
        <taxon>Eukaryota</taxon>
        <taxon>Metazoa</taxon>
        <taxon>Ecdysozoa</taxon>
        <taxon>Arthropoda</taxon>
        <taxon>Hexapoda</taxon>
        <taxon>Insecta</taxon>
        <taxon>Pterygota</taxon>
        <taxon>Neoptera</taxon>
        <taxon>Endopterygota</taxon>
        <taxon>Lepidoptera</taxon>
        <taxon>Glossata</taxon>
        <taxon>Ditrysia</taxon>
        <taxon>Pyraloidea</taxon>
        <taxon>Crambidae</taxon>
        <taxon>Crambinae</taxon>
        <taxon>Diatraea</taxon>
    </lineage>
</organism>
<evidence type="ECO:0000259" key="2">
    <source>
        <dbReference type="Pfam" id="PF25273"/>
    </source>
</evidence>
<keyword evidence="4" id="KW-1185">Reference proteome</keyword>
<evidence type="ECO:0000313" key="4">
    <source>
        <dbReference type="Proteomes" id="UP001153714"/>
    </source>
</evidence>
<reference evidence="3" key="1">
    <citation type="submission" date="2021-12" db="EMBL/GenBank/DDBJ databases">
        <authorList>
            <person name="King R."/>
        </authorList>
    </citation>
    <scope>NUCLEOTIDE SEQUENCE</scope>
</reference>
<protein>
    <recommendedName>
        <fullName evidence="2">DUF7869 domain-containing protein</fullName>
    </recommendedName>
</protein>
<feature type="compositionally biased region" description="Polar residues" evidence="1">
    <location>
        <begin position="139"/>
        <end position="160"/>
    </location>
</feature>